<proteinExistence type="inferred from homology"/>
<dbReference type="Pfam" id="PF01984">
    <property type="entry name" value="dsDNA_bind"/>
    <property type="match status" value="1"/>
</dbReference>
<dbReference type="EMBL" id="MDYQ01000649">
    <property type="protein sequence ID" value="PRP73253.1"/>
    <property type="molecule type" value="Genomic_DNA"/>
</dbReference>
<feature type="compositionally biased region" description="Basic and acidic residues" evidence="2">
    <location>
        <begin position="23"/>
        <end position="34"/>
    </location>
</feature>
<protein>
    <recommendedName>
        <fullName evidence="5">Programmed cell death protein 5</fullName>
    </recommendedName>
</protein>
<dbReference type="InterPro" id="IPR002836">
    <property type="entry name" value="PDCD5-like"/>
</dbReference>
<dbReference type="InterPro" id="IPR036883">
    <property type="entry name" value="PDCD5-like_sf"/>
</dbReference>
<sequence length="117" mass="12933">MANSDEAVQQALKGMGGGGGDNQQKEEQKKAMDEARSAILSQILTPEARERLGRIMLVKPDKAKSLEDALIKAAQSGQLSERVSDAKLVAMLDQNAEKKSTKITYQRKKYMDDDDDY</sequence>
<comment type="caution">
    <text evidence="3">The sequence shown here is derived from an EMBL/GenBank/DDBJ whole genome shotgun (WGS) entry which is preliminary data.</text>
</comment>
<organism evidence="3 4">
    <name type="scientific">Planoprotostelium fungivorum</name>
    <dbReference type="NCBI Taxonomy" id="1890364"/>
    <lineage>
        <taxon>Eukaryota</taxon>
        <taxon>Amoebozoa</taxon>
        <taxon>Evosea</taxon>
        <taxon>Variosea</taxon>
        <taxon>Cavosteliida</taxon>
        <taxon>Cavosteliaceae</taxon>
        <taxon>Planoprotostelium</taxon>
    </lineage>
</organism>
<dbReference type="PANTHER" id="PTHR10840:SF0">
    <property type="entry name" value="PROGRAMMED CELL DEATH PROTEIN 5"/>
    <property type="match status" value="1"/>
</dbReference>
<gene>
    <name evidence="3" type="ORF">PROFUN_14828</name>
</gene>
<evidence type="ECO:0000313" key="4">
    <source>
        <dbReference type="Proteomes" id="UP000241769"/>
    </source>
</evidence>
<evidence type="ECO:0000256" key="1">
    <source>
        <dbReference type="ARBA" id="ARBA00010490"/>
    </source>
</evidence>
<accession>A0A2P6MNI2</accession>
<keyword evidence="4" id="KW-1185">Reference proteome</keyword>
<feature type="region of interest" description="Disordered" evidence="2">
    <location>
        <begin position="1"/>
        <end position="34"/>
    </location>
</feature>
<dbReference type="STRING" id="1890364.A0A2P6MNI2"/>
<dbReference type="OrthoDB" id="10252486at2759"/>
<dbReference type="SUPFAM" id="SSF46950">
    <property type="entry name" value="Double-stranded DNA-binding domain"/>
    <property type="match status" value="1"/>
</dbReference>
<dbReference type="PANTHER" id="PTHR10840">
    <property type="entry name" value="PROGRAMMED CELL DEATH PROTEIN 5"/>
    <property type="match status" value="1"/>
</dbReference>
<dbReference type="Proteomes" id="UP000241769">
    <property type="component" value="Unassembled WGS sequence"/>
</dbReference>
<dbReference type="FunCoup" id="A0A2P6MNI2">
    <property type="interactions" value="390"/>
</dbReference>
<dbReference type="GO" id="GO:0003677">
    <property type="term" value="F:DNA binding"/>
    <property type="evidence" value="ECO:0007669"/>
    <property type="project" value="InterPro"/>
</dbReference>
<comment type="similarity">
    <text evidence="1">Belongs to the PDCD5 family.</text>
</comment>
<name>A0A2P6MNI2_9EUKA</name>
<dbReference type="PIRSF" id="PIRSF015730">
    <property type="entry name" value="TFAR19"/>
    <property type="match status" value="1"/>
</dbReference>
<evidence type="ECO:0000256" key="2">
    <source>
        <dbReference type="SAM" id="MobiDB-lite"/>
    </source>
</evidence>
<dbReference type="GO" id="GO:0005829">
    <property type="term" value="C:cytosol"/>
    <property type="evidence" value="ECO:0007669"/>
    <property type="project" value="TreeGrafter"/>
</dbReference>
<reference evidence="3 4" key="1">
    <citation type="journal article" date="2018" name="Genome Biol. Evol.">
        <title>Multiple Roots of Fruiting Body Formation in Amoebozoa.</title>
        <authorList>
            <person name="Hillmann F."/>
            <person name="Forbes G."/>
            <person name="Novohradska S."/>
            <person name="Ferling I."/>
            <person name="Riege K."/>
            <person name="Groth M."/>
            <person name="Westermann M."/>
            <person name="Marz M."/>
            <person name="Spaller T."/>
            <person name="Winckler T."/>
            <person name="Schaap P."/>
            <person name="Glockner G."/>
        </authorList>
    </citation>
    <scope>NUCLEOTIDE SEQUENCE [LARGE SCALE GENOMIC DNA]</scope>
    <source>
        <strain evidence="3 4">Jena</strain>
    </source>
</reference>
<evidence type="ECO:0000313" key="3">
    <source>
        <dbReference type="EMBL" id="PRP73253.1"/>
    </source>
</evidence>
<dbReference type="AlphaFoldDB" id="A0A2P6MNI2"/>
<evidence type="ECO:0008006" key="5">
    <source>
        <dbReference type="Google" id="ProtNLM"/>
    </source>
</evidence>
<dbReference type="InParanoid" id="A0A2P6MNI2"/>
<dbReference type="Gene3D" id="1.10.8.140">
    <property type="entry name" value="PDCD5-like"/>
    <property type="match status" value="1"/>
</dbReference>
<dbReference type="GO" id="GO:0005634">
    <property type="term" value="C:nucleus"/>
    <property type="evidence" value="ECO:0007669"/>
    <property type="project" value="TreeGrafter"/>
</dbReference>